<organism evidence="12 13">
    <name type="scientific">Alteromonas macleodii (strain English Channel 673)</name>
    <dbReference type="NCBI Taxonomy" id="1004788"/>
    <lineage>
        <taxon>Bacteria</taxon>
        <taxon>Pseudomonadati</taxon>
        <taxon>Pseudomonadota</taxon>
        <taxon>Gammaproteobacteria</taxon>
        <taxon>Alteromonadales</taxon>
        <taxon>Alteromonadaceae</taxon>
        <taxon>Alteromonas/Salinimonas group</taxon>
        <taxon>Alteromonas</taxon>
    </lineage>
</organism>
<proteinExistence type="inferred from homology"/>
<keyword evidence="4" id="KW-0443">Lipid metabolism</keyword>
<dbReference type="EC" id="2.3.2.30" evidence="7"/>
<evidence type="ECO:0000256" key="10">
    <source>
        <dbReference type="ARBA" id="ARBA00047785"/>
    </source>
</evidence>
<keyword evidence="5 12" id="KW-0012">Acyltransferase</keyword>
<dbReference type="GO" id="GO:0006629">
    <property type="term" value="P:lipid metabolic process"/>
    <property type="evidence" value="ECO:0007669"/>
    <property type="project" value="UniProtKB-KW"/>
</dbReference>
<evidence type="ECO:0000256" key="9">
    <source>
        <dbReference type="ARBA" id="ARBA00045724"/>
    </source>
</evidence>
<accession>A0AB33A0M0</accession>
<dbReference type="AlphaFoldDB" id="A0AB33A0M0"/>
<keyword evidence="2" id="KW-0444">Lipid biosynthesis</keyword>
<name>A0AB33A0M0_ALTME</name>
<dbReference type="EMBL" id="CP003844">
    <property type="protein sequence ID" value="AFT75287.1"/>
    <property type="molecule type" value="Genomic_DNA"/>
</dbReference>
<dbReference type="SUPFAM" id="SSF55729">
    <property type="entry name" value="Acyl-CoA N-acyltransferases (Nat)"/>
    <property type="match status" value="1"/>
</dbReference>
<gene>
    <name evidence="12" type="ordered locus">AMEC673_13005</name>
</gene>
<evidence type="ECO:0000256" key="8">
    <source>
        <dbReference type="ARBA" id="ARBA00039866"/>
    </source>
</evidence>
<evidence type="ECO:0000256" key="7">
    <source>
        <dbReference type="ARBA" id="ARBA00039058"/>
    </source>
</evidence>
<dbReference type="InterPro" id="IPR045746">
    <property type="entry name" value="ACT14924-like_Acyltransf_dom"/>
</dbReference>
<sequence>MKLCEKRHIALLLFAKTGRETGSMFTVNDVLNKHYPQVANNPILFKSLSFVLRHLLHEREITEFGETYPHYEDIDFVEQVLEYFNISYSTRDVEKERIPSEGRVVIIANHPIGSLDALALIKLVSEVRHDLKVVANEMLMAIEPLHDMLLPVNNMQGGTPKQHLSAIQKHLNSDGAILIFPAGEVSRLRPQGVRDTRWHTGFLRIAKQAKAPILPVYIDAKNSPLFYGVSMVYKPLATALLVKEMFKQRKKHLPMRIGELIPFEAYQQTNIPLKEQVKLFKRHLYRIGSNKKGVFETQASIAMPEDRKELARAMRDCEHLGETGDGKSIYLYQHKSCSPIMREIGRLREVAFRAVGEGTNKRRDIDQYDSHYYHLVLWDDNDLEIVGAYRFGDAELLTAPDHPTGLYSATLFNYGKDNDKLFKEGLELGRSFVQPRYWGKRSLDYLWFGIGAFLSRYPKYRYLFGAVSLSNAYPEPAKDLLVQFYSTYFPAKFGEATCKRPYQMANDALHQFTGNDYKAEFTQLKHLLANMGVNVPTLYKQYSEVAKDGGVAFLGFNVDPDFNDCIDGLVVVDMQTLTEKKRKRYLTDIQLKATA</sequence>
<comment type="similarity">
    <text evidence="6">Belongs to the acetyltransferase family. OlsB subfamily.</text>
</comment>
<evidence type="ECO:0000256" key="1">
    <source>
        <dbReference type="ARBA" id="ARBA00005189"/>
    </source>
</evidence>
<dbReference type="PANTHER" id="PTHR37323:SF1">
    <property type="entry name" value="L-ORNITHINE N(ALPHA)-ACYLTRANSFERASE"/>
    <property type="match status" value="1"/>
</dbReference>
<dbReference type="SMART" id="SM00563">
    <property type="entry name" value="PlsC"/>
    <property type="match status" value="1"/>
</dbReference>
<dbReference type="CDD" id="cd07986">
    <property type="entry name" value="LPLAT_ACT14924-like"/>
    <property type="match status" value="1"/>
</dbReference>
<comment type="function">
    <text evidence="9">Catalyzes the first step in the biosynthesis of ornithine lipids, which are phosphorus-free membrane lipids. Catalyzes the 3-hydroxyacyl-acyl carrier protein-dependent acylation of ornithine to form lyso-ornithine lipid (LOL).</text>
</comment>
<dbReference type="GO" id="GO:0043810">
    <property type="term" value="F:ornithine-acyl [acyl carrier protein] N-acyltransferase activity"/>
    <property type="evidence" value="ECO:0007669"/>
    <property type="project" value="UniProtKB-EC"/>
</dbReference>
<dbReference type="KEGG" id="amg:AMEC673_13005"/>
<dbReference type="InterPro" id="IPR016181">
    <property type="entry name" value="Acyl_CoA_acyltransferase"/>
</dbReference>
<protein>
    <recommendedName>
        <fullName evidence="8">L-ornithine N(alpha)-acyltransferase</fullName>
        <ecNumber evidence="7">2.3.2.30</ecNumber>
    </recommendedName>
</protein>
<evidence type="ECO:0000256" key="4">
    <source>
        <dbReference type="ARBA" id="ARBA00023098"/>
    </source>
</evidence>
<evidence type="ECO:0000256" key="2">
    <source>
        <dbReference type="ARBA" id="ARBA00022516"/>
    </source>
</evidence>
<feature type="domain" description="Phospholipid/glycerol acyltransferase" evidence="11">
    <location>
        <begin position="104"/>
        <end position="221"/>
    </location>
</feature>
<dbReference type="RefSeq" id="WP_014977021.1">
    <property type="nucleotide sequence ID" value="NC_018678.1"/>
</dbReference>
<dbReference type="Pfam" id="PF19576">
    <property type="entry name" value="Acyltransf_2"/>
    <property type="match status" value="1"/>
</dbReference>
<dbReference type="SUPFAM" id="SSF69593">
    <property type="entry name" value="Glycerol-3-phosphate (1)-acyltransferase"/>
    <property type="match status" value="1"/>
</dbReference>
<evidence type="ECO:0000313" key="12">
    <source>
        <dbReference type="EMBL" id="AFT75287.1"/>
    </source>
</evidence>
<dbReference type="Pfam" id="PF13444">
    <property type="entry name" value="Acetyltransf_5"/>
    <property type="match status" value="1"/>
</dbReference>
<keyword evidence="3" id="KW-0808">Transferase</keyword>
<evidence type="ECO:0000256" key="6">
    <source>
        <dbReference type="ARBA" id="ARBA00038095"/>
    </source>
</evidence>
<evidence type="ECO:0000256" key="3">
    <source>
        <dbReference type="ARBA" id="ARBA00022679"/>
    </source>
</evidence>
<reference evidence="13" key="1">
    <citation type="journal article" date="2012" name="Sci. Rep.">
        <title>Genomes of surface isolates of Alteromonas macleodii: the life of a widespread marine opportunistic copiotroph.</title>
        <authorList>
            <person name="Lopez-Perez M."/>
            <person name="Gonzaga A."/>
            <person name="Martin-Cuadrado A.B."/>
            <person name="Onyshchenko O."/>
            <person name="Ghavidel A."/>
            <person name="Ghai R."/>
            <person name="Rodriguez-Valera F."/>
        </authorList>
    </citation>
    <scope>NUCLEOTIDE SEQUENCE [LARGE SCALE GENOMIC DNA]</scope>
    <source>
        <strain evidence="13">English Channel 673</strain>
    </source>
</reference>
<evidence type="ECO:0000259" key="11">
    <source>
        <dbReference type="SMART" id="SM00563"/>
    </source>
</evidence>
<comment type="catalytic activity">
    <reaction evidence="10">
        <text>a (3R)-hydroxyacyl-[ACP] + L-ornithine = a lyso-ornithine lipid + holo-[ACP] + H(+)</text>
        <dbReference type="Rhea" id="RHEA:20633"/>
        <dbReference type="Rhea" id="RHEA-COMP:9685"/>
        <dbReference type="Rhea" id="RHEA-COMP:9945"/>
        <dbReference type="ChEBI" id="CHEBI:15378"/>
        <dbReference type="ChEBI" id="CHEBI:46911"/>
        <dbReference type="ChEBI" id="CHEBI:64479"/>
        <dbReference type="ChEBI" id="CHEBI:78827"/>
        <dbReference type="ChEBI" id="CHEBI:138482"/>
        <dbReference type="EC" id="2.3.2.30"/>
    </reaction>
    <physiologicalReaction direction="left-to-right" evidence="10">
        <dbReference type="Rhea" id="RHEA:20634"/>
    </physiologicalReaction>
</comment>
<evidence type="ECO:0000313" key="13">
    <source>
        <dbReference type="Proteomes" id="UP000006296"/>
    </source>
</evidence>
<dbReference type="PANTHER" id="PTHR37323">
    <property type="entry name" value="GCN5-RELATED N-ACETYLTRANSFERASE"/>
    <property type="match status" value="1"/>
</dbReference>
<evidence type="ECO:0000256" key="5">
    <source>
        <dbReference type="ARBA" id="ARBA00023315"/>
    </source>
</evidence>
<dbReference type="InterPro" id="IPR052351">
    <property type="entry name" value="Ornithine_N-alpha-AT"/>
</dbReference>
<dbReference type="InterPro" id="IPR002123">
    <property type="entry name" value="Plipid/glycerol_acylTrfase"/>
</dbReference>
<dbReference type="Proteomes" id="UP000006296">
    <property type="component" value="Chromosome"/>
</dbReference>
<comment type="pathway">
    <text evidence="1">Lipid metabolism.</text>
</comment>